<keyword evidence="3" id="KW-1185">Reference proteome</keyword>
<feature type="transmembrane region" description="Helical" evidence="1">
    <location>
        <begin position="159"/>
        <end position="182"/>
    </location>
</feature>
<dbReference type="Gramene" id="OPUNC03G25440.3">
    <property type="protein sequence ID" value="OPUNC03G25440.3"/>
    <property type="gene ID" value="OPUNC03G25440"/>
</dbReference>
<accession>A0A0E0KGY2</accession>
<keyword evidence="1" id="KW-0812">Transmembrane</keyword>
<sequence length="201" mass="22110">MTVLSSLPMTASSPPSLSGRYLSLRCHRRRLHLPRRWLRLRWGAPWLPPCCHCHHPSPLVFVFLSGSAFRSPASFHTATEWVDPQDDPVAITLDASEKMTPVAITPHEPLTGLRSCMTTCSRPRCSGFKCSLRSLLSAAAALVDLAISEPVSVPGFHLFAFLAAIFFFFFFFGPASHIVLLAPSFRQEKPCQLPPAGPVDG</sequence>
<dbReference type="AlphaFoldDB" id="A0A0E0KGY2"/>
<proteinExistence type="predicted"/>
<reference evidence="2" key="1">
    <citation type="submission" date="2015-04" db="UniProtKB">
        <authorList>
            <consortium name="EnsemblPlants"/>
        </authorList>
    </citation>
    <scope>IDENTIFICATION</scope>
</reference>
<dbReference type="EnsemblPlants" id="OPUNC03G25440.3">
    <property type="protein sequence ID" value="OPUNC03G25440.3"/>
    <property type="gene ID" value="OPUNC03G25440"/>
</dbReference>
<reference evidence="2" key="2">
    <citation type="submission" date="2018-05" db="EMBL/GenBank/DDBJ databases">
        <title>OpunRS2 (Oryza punctata Reference Sequence Version 2).</title>
        <authorList>
            <person name="Zhang J."/>
            <person name="Kudrna D."/>
            <person name="Lee S."/>
            <person name="Talag J."/>
            <person name="Welchert J."/>
            <person name="Wing R.A."/>
        </authorList>
    </citation>
    <scope>NUCLEOTIDE SEQUENCE [LARGE SCALE GENOMIC DNA]</scope>
</reference>
<evidence type="ECO:0000313" key="2">
    <source>
        <dbReference type="EnsemblPlants" id="OPUNC03G25440.3"/>
    </source>
</evidence>
<evidence type="ECO:0000256" key="1">
    <source>
        <dbReference type="SAM" id="Phobius"/>
    </source>
</evidence>
<name>A0A0E0KGY2_ORYPU</name>
<keyword evidence="1" id="KW-1133">Transmembrane helix</keyword>
<organism evidence="2">
    <name type="scientific">Oryza punctata</name>
    <name type="common">Red rice</name>
    <dbReference type="NCBI Taxonomy" id="4537"/>
    <lineage>
        <taxon>Eukaryota</taxon>
        <taxon>Viridiplantae</taxon>
        <taxon>Streptophyta</taxon>
        <taxon>Embryophyta</taxon>
        <taxon>Tracheophyta</taxon>
        <taxon>Spermatophyta</taxon>
        <taxon>Magnoliopsida</taxon>
        <taxon>Liliopsida</taxon>
        <taxon>Poales</taxon>
        <taxon>Poaceae</taxon>
        <taxon>BOP clade</taxon>
        <taxon>Oryzoideae</taxon>
        <taxon>Oryzeae</taxon>
        <taxon>Oryzinae</taxon>
        <taxon>Oryza</taxon>
    </lineage>
</organism>
<dbReference type="Proteomes" id="UP000026962">
    <property type="component" value="Chromosome 3"/>
</dbReference>
<keyword evidence="1" id="KW-0472">Membrane</keyword>
<dbReference type="HOGENOM" id="CLU_1362355_0_0_1"/>
<evidence type="ECO:0000313" key="3">
    <source>
        <dbReference type="Proteomes" id="UP000026962"/>
    </source>
</evidence>
<protein>
    <submittedName>
        <fullName evidence="2">Uncharacterized protein</fullName>
    </submittedName>
</protein>